<feature type="signal peptide" evidence="1">
    <location>
        <begin position="1"/>
        <end position="25"/>
    </location>
</feature>
<feature type="chain" id="PRO_5046877969" evidence="1">
    <location>
        <begin position="26"/>
        <end position="193"/>
    </location>
</feature>
<proteinExistence type="predicted"/>
<accession>A0ABX8SGL9</accession>
<reference evidence="2 3" key="1">
    <citation type="submission" date="2021-07" db="EMBL/GenBank/DDBJ databases">
        <title>complete genome sequencing of Tessaracoccus sp.J1M15.</title>
        <authorList>
            <person name="Bae J.-W."/>
            <person name="Kim D.-y."/>
        </authorList>
    </citation>
    <scope>NUCLEOTIDE SEQUENCE [LARGE SCALE GENOMIC DNA]</scope>
    <source>
        <strain evidence="2 3">J1M15</strain>
    </source>
</reference>
<dbReference type="Proteomes" id="UP000824504">
    <property type="component" value="Chromosome"/>
</dbReference>
<keyword evidence="3" id="KW-1185">Reference proteome</keyword>
<evidence type="ECO:0000256" key="1">
    <source>
        <dbReference type="SAM" id="SignalP"/>
    </source>
</evidence>
<gene>
    <name evidence="2" type="ORF">KDB89_12310</name>
</gene>
<evidence type="ECO:0000313" key="3">
    <source>
        <dbReference type="Proteomes" id="UP000824504"/>
    </source>
</evidence>
<keyword evidence="1" id="KW-0732">Signal</keyword>
<protein>
    <submittedName>
        <fullName evidence="2">Uncharacterized protein</fullName>
    </submittedName>
</protein>
<sequence length="193" mass="20739">MRMKALIIVLLAAVVGLLAPATADAATGVTINRITVAPIAAGSKVTVRPALTVRGEVRITKKYVTIWNAAGDKIVSKKKSAKLGTGTYTVKTVVTYKVKKRSGGYYAATTVKRFQTLKIRKAATCGCATAADVSRVAIGDTRAEVAAKLHSPGRLDYADGDHEDWRYTYCGSDVQWVWVTFEDGVAVDTAWIE</sequence>
<dbReference type="RefSeq" id="WP_219081454.1">
    <property type="nucleotide sequence ID" value="NZ_CP079216.1"/>
</dbReference>
<dbReference type="EMBL" id="CP079216">
    <property type="protein sequence ID" value="QXT62511.1"/>
    <property type="molecule type" value="Genomic_DNA"/>
</dbReference>
<organism evidence="2 3">
    <name type="scientific">Tessaracoccus palaemonis</name>
    <dbReference type="NCBI Taxonomy" id="2829499"/>
    <lineage>
        <taxon>Bacteria</taxon>
        <taxon>Bacillati</taxon>
        <taxon>Actinomycetota</taxon>
        <taxon>Actinomycetes</taxon>
        <taxon>Propionibacteriales</taxon>
        <taxon>Propionibacteriaceae</taxon>
        <taxon>Tessaracoccus</taxon>
    </lineage>
</organism>
<evidence type="ECO:0000313" key="2">
    <source>
        <dbReference type="EMBL" id="QXT62511.1"/>
    </source>
</evidence>
<name>A0ABX8SGL9_9ACTN</name>